<organism evidence="3 4">
    <name type="scientific">Rubrivivax gelatinosus</name>
    <name type="common">Rhodocyclus gelatinosus</name>
    <name type="synonym">Rhodopseudomonas gelatinosa</name>
    <dbReference type="NCBI Taxonomy" id="28068"/>
    <lineage>
        <taxon>Bacteria</taxon>
        <taxon>Pseudomonadati</taxon>
        <taxon>Pseudomonadota</taxon>
        <taxon>Betaproteobacteria</taxon>
        <taxon>Burkholderiales</taxon>
        <taxon>Sphaerotilaceae</taxon>
        <taxon>Rubrivivax</taxon>
    </lineage>
</organism>
<evidence type="ECO:0000313" key="4">
    <source>
        <dbReference type="Proteomes" id="UP000295106"/>
    </source>
</evidence>
<comment type="caution">
    <text evidence="3">The sequence shown here is derived from an EMBL/GenBank/DDBJ whole genome shotgun (WGS) entry which is preliminary data.</text>
</comment>
<keyword evidence="2" id="KW-0472">Membrane</keyword>
<dbReference type="Gene3D" id="2.20.200.10">
    <property type="entry name" value="Outer membrane efflux proteins (OEP)"/>
    <property type="match status" value="1"/>
</dbReference>
<comment type="subcellular location">
    <subcellularLocation>
        <location evidence="2">Cell membrane</location>
        <topology evidence="2">Lipid-anchor</topology>
    </subcellularLocation>
</comment>
<evidence type="ECO:0000313" key="3">
    <source>
        <dbReference type="EMBL" id="TCP03351.1"/>
    </source>
</evidence>
<proteinExistence type="inferred from homology"/>
<sequence>MIRTLADAVPRRVPRRTRAALALAALAAGCAAPPDRGAAPVPPAAPPAVIRAADAGATVPGWREYFAEPGLQALVAQALANNRDLRIAARRVDEAAAGYGLQRAELGPTLGLQARGIRYHAPADLSLTRQAQTAGAQSAGLGFSSWELDLFGRLRALSDSARERWLASEAARRAIELQLVAQVADGYFGLCELDERLALARETVTSRRESLRITGRRVEVGSSSKLTLLQVRTLLTQAQSLVATLERERAAQVEALALLAGARPQLPETLPRLDTLAALAPLAPGLPATLLERRPDLLAAEAQLRASRANVAAARAAFFPQLTLTGQWGSASAELSGLFESGSRQWLFTPSIALPLWDWGLRARNLDLAEARRDIAVAQYEKSVQAAFRDVADALSARRWYDEQAGIAGDALAAQRERARLARLRWDTGASSFLDVLDAERDLLAAQQAEVQARRAALAARVALFAALGGGTPVTSSPEPDPVTP</sequence>
<dbReference type="EMBL" id="SLXD01000004">
    <property type="protein sequence ID" value="TCP03351.1"/>
    <property type="molecule type" value="Genomic_DNA"/>
</dbReference>
<dbReference type="Gene3D" id="1.20.1600.10">
    <property type="entry name" value="Outer membrane efflux proteins (OEP)"/>
    <property type="match status" value="1"/>
</dbReference>
<evidence type="ECO:0000256" key="2">
    <source>
        <dbReference type="RuleBase" id="RU362097"/>
    </source>
</evidence>
<reference evidence="3 4" key="1">
    <citation type="submission" date="2019-03" db="EMBL/GenBank/DDBJ databases">
        <title>Genomic Encyclopedia of Type Strains, Phase IV (KMG-IV): sequencing the most valuable type-strain genomes for metagenomic binning, comparative biology and taxonomic classification.</title>
        <authorList>
            <person name="Goeker M."/>
        </authorList>
    </citation>
    <scope>NUCLEOTIDE SEQUENCE [LARGE SCALE GENOMIC DNA]</scope>
    <source>
        <strain evidence="3 4">DSM 1709</strain>
    </source>
</reference>
<dbReference type="SUPFAM" id="SSF56954">
    <property type="entry name" value="Outer membrane efflux proteins (OEP)"/>
    <property type="match status" value="1"/>
</dbReference>
<gene>
    <name evidence="3" type="ORF">EV684_10471</name>
</gene>
<dbReference type="PANTHER" id="PTHR30203:SF32">
    <property type="entry name" value="CATION EFFLUX SYSTEM PROTEIN CUSC"/>
    <property type="match status" value="1"/>
</dbReference>
<dbReference type="Pfam" id="PF02321">
    <property type="entry name" value="OEP"/>
    <property type="match status" value="2"/>
</dbReference>
<dbReference type="NCBIfam" id="TIGR01845">
    <property type="entry name" value="outer_NodT"/>
    <property type="match status" value="1"/>
</dbReference>
<keyword evidence="2" id="KW-0449">Lipoprotein</keyword>
<dbReference type="GO" id="GO:0015562">
    <property type="term" value="F:efflux transmembrane transporter activity"/>
    <property type="evidence" value="ECO:0007669"/>
    <property type="project" value="InterPro"/>
</dbReference>
<keyword evidence="2" id="KW-1134">Transmembrane beta strand</keyword>
<dbReference type="GeneID" id="99685790"/>
<dbReference type="RefSeq" id="WP_132645823.1">
    <property type="nucleotide sequence ID" value="NZ_CP181386.1"/>
</dbReference>
<dbReference type="OrthoDB" id="9770517at2"/>
<dbReference type="Proteomes" id="UP000295106">
    <property type="component" value="Unassembled WGS sequence"/>
</dbReference>
<dbReference type="PANTHER" id="PTHR30203">
    <property type="entry name" value="OUTER MEMBRANE CATION EFFLUX PROTEIN"/>
    <property type="match status" value="1"/>
</dbReference>
<evidence type="ECO:0000256" key="1">
    <source>
        <dbReference type="ARBA" id="ARBA00007613"/>
    </source>
</evidence>
<dbReference type="InterPro" id="IPR010131">
    <property type="entry name" value="MdtP/NodT-like"/>
</dbReference>
<protein>
    <submittedName>
        <fullName evidence="3">Multidrug efflux system outer membrane protein</fullName>
    </submittedName>
</protein>
<keyword evidence="2" id="KW-0564">Palmitate</keyword>
<dbReference type="InterPro" id="IPR003423">
    <property type="entry name" value="OMP_efflux"/>
</dbReference>
<dbReference type="GO" id="GO:0005886">
    <property type="term" value="C:plasma membrane"/>
    <property type="evidence" value="ECO:0007669"/>
    <property type="project" value="UniProtKB-SubCell"/>
</dbReference>
<name>A0A4R2MAS8_RUBGE</name>
<dbReference type="AlphaFoldDB" id="A0A4R2MAS8"/>
<keyword evidence="2" id="KW-0812">Transmembrane</keyword>
<accession>A0A4R2MAS8</accession>
<comment type="similarity">
    <text evidence="1 2">Belongs to the outer membrane factor (OMF) (TC 1.B.17) family.</text>
</comment>
<dbReference type="PROSITE" id="PS51257">
    <property type="entry name" value="PROKAR_LIPOPROTEIN"/>
    <property type="match status" value="1"/>
</dbReference>